<gene>
    <name evidence="1" type="ORF">POCULU_LOCUS3778</name>
</gene>
<name>A0A9N9AD00_9GLOM</name>
<dbReference type="AlphaFoldDB" id="A0A9N9AD00"/>
<evidence type="ECO:0000313" key="2">
    <source>
        <dbReference type="Proteomes" id="UP000789572"/>
    </source>
</evidence>
<protein>
    <submittedName>
        <fullName evidence="1">259_t:CDS:1</fullName>
    </submittedName>
</protein>
<sequence length="89" mass="9766">MSRPIYIGNEEILYTGPLDNTELDNPYNMKNLVKDIKITGVQTSTVRKLCISAVMLANIITNVPPSYQSALVVKTEVKDENGGLAKQAL</sequence>
<dbReference type="Proteomes" id="UP000789572">
    <property type="component" value="Unassembled WGS sequence"/>
</dbReference>
<dbReference type="EMBL" id="CAJVPJ010000442">
    <property type="protein sequence ID" value="CAG8525160.1"/>
    <property type="molecule type" value="Genomic_DNA"/>
</dbReference>
<evidence type="ECO:0000313" key="1">
    <source>
        <dbReference type="EMBL" id="CAG8525160.1"/>
    </source>
</evidence>
<proteinExistence type="predicted"/>
<accession>A0A9N9AD00</accession>
<organism evidence="1 2">
    <name type="scientific">Paraglomus occultum</name>
    <dbReference type="NCBI Taxonomy" id="144539"/>
    <lineage>
        <taxon>Eukaryota</taxon>
        <taxon>Fungi</taxon>
        <taxon>Fungi incertae sedis</taxon>
        <taxon>Mucoromycota</taxon>
        <taxon>Glomeromycotina</taxon>
        <taxon>Glomeromycetes</taxon>
        <taxon>Paraglomerales</taxon>
        <taxon>Paraglomeraceae</taxon>
        <taxon>Paraglomus</taxon>
    </lineage>
</organism>
<comment type="caution">
    <text evidence="1">The sequence shown here is derived from an EMBL/GenBank/DDBJ whole genome shotgun (WGS) entry which is preliminary data.</text>
</comment>
<reference evidence="1" key="1">
    <citation type="submission" date="2021-06" db="EMBL/GenBank/DDBJ databases">
        <authorList>
            <person name="Kallberg Y."/>
            <person name="Tangrot J."/>
            <person name="Rosling A."/>
        </authorList>
    </citation>
    <scope>NUCLEOTIDE SEQUENCE</scope>
    <source>
        <strain evidence="1">IA702</strain>
    </source>
</reference>
<keyword evidence="2" id="KW-1185">Reference proteome</keyword>